<dbReference type="InterPro" id="IPR001245">
    <property type="entry name" value="Ser-Thr/Tyr_kinase_cat_dom"/>
</dbReference>
<dbReference type="CDD" id="cd00064">
    <property type="entry name" value="FU"/>
    <property type="match status" value="1"/>
</dbReference>
<dbReference type="PROSITE" id="PS50011">
    <property type="entry name" value="PROTEIN_KINASE_DOM"/>
    <property type="match status" value="1"/>
</dbReference>
<sequence>MCPFFLIIFRLVSLLLLLIRPVAALEEVVCGGFDIRNSPRHFYERLSARAREQWRRCSVIEGDVRLILMTREGLTQEDFELVVMPSVREITGSLLVFQVLGLQSLGTIFPNLRIIRGNSLVYNYALVLFQNPQLREIGLTNLTEISKGGVRIFNNAELCYVNTVDWSKLCREDFAHVVVEGNKDPNLCSEKCSNQSRFCVQHRASSSKGLLVNACWNHDTCQTECPTECAERGLPCNATADPWFCCHPMCAGGCSGPEDTDCYACQHVHYEGRCLKRCPAGLFELSNRRCITRQECISRDLVKDEVTGDDLYYKALEVEGVCVLRCPPNYEEDPNDQRKCIPCKGVCLKKCFGGDVRSLSEASQFKSCNIVIGALDIMMQSGLDGNFAGKLEEYLGDIREITHYLKVSFSPSFVSLNMLRNLRIIRGQELWNEKYAISVIENQHLSKLWNFTNGAGKLKIERGKLQFHNNPRLCYRYIVELALATGLSDELHELDVSPMSNGNKAVCEELEIEIDCHFVGSDTVVLRWDSFNTTMMDHRMFLGYQLYYRAADMENVSIVENRDACHDSWKMLFYQSQERGAFLTDLKPYTLYAFYITTLMVNSPGARGGISKVVYVRTAFGHPSPVVVRSVESPSASTITIRWDPPVLPNGEVTHYMVSYAEEGRPPATDRNYCDEPPDYSVSSDRLPMTADAHSAGTSVSAVHIARGSGQSTGSNHLAAPEGSCEQLKCCRCPADGSSAVAANGTILPDHEALAAEQKERAVFENIIHNIVFVRSRHKRHSNNLPSGEENQYEDTQTRFNISLLALNSNRSFSAASPSRKLAVPVVINVTGSNFTLENLRHFTMYEIKIWACQNQSVAENFCSKREVRILKSTLPVESKDDIDEASVQVYNASDSSNDRFISWSPPEDPNGALVAYEIEYGRNLDSEQKPKRDCITQVDFERNLGFVIRDLPPGNYSFRLRALSLAQRGSWTSYFTLLIADTPKMAETIVILIAVGCSAFAVLFGVLLVTAVYRRKFKKKLPEYLLNVFSANPEYISQLEVYKPDEWELRREDIELINEIGRGTFGTVYAGRAKNVRSVCGVVFGECAVKTVSEKASIYDRWHFLIEASVMKKFDTAFIVKLYGVVSEGQPALVVMEMMACGNLKDYLRARRPDSEENENHLPPPSTAEMFQFAAEMADGMAYLEAIKFCHRDLAARNCMVSADGTCKIGDFGMARDVYVKDYYRPQGRRLMPVRWMAPEALKDAKFTSKSDIWSFGVVLWEIATLASQPYAGLSNEEVMRYVVDLRKIMEKPADCSPRLYDLMQMCWKYDPKDRPFFHELAAMLFDDLPKRFKNVSFCGKTGIRSSKISRRGEQKNFAPPQQCKRVPLDHSLVAQSAGNNFSFDEVVSDPSAPLCKNNRLALSKTNAGHGWMKLTSPDWLELRPSSGVNSPEGNGALLNEQANAFD</sequence>
<dbReference type="GO" id="GO:0005524">
    <property type="term" value="F:ATP binding"/>
    <property type="evidence" value="ECO:0007669"/>
    <property type="project" value="UniProtKB-UniRule"/>
</dbReference>
<evidence type="ECO:0000256" key="16">
    <source>
        <dbReference type="ARBA" id="ARBA00023170"/>
    </source>
</evidence>
<evidence type="ECO:0000256" key="3">
    <source>
        <dbReference type="ARBA" id="ARBA00022553"/>
    </source>
</evidence>
<evidence type="ECO:0000256" key="18">
    <source>
        <dbReference type="ARBA" id="ARBA00023211"/>
    </source>
</evidence>
<dbReference type="GO" id="GO:0043560">
    <property type="term" value="F:insulin receptor substrate binding"/>
    <property type="evidence" value="ECO:0007669"/>
    <property type="project" value="TreeGrafter"/>
</dbReference>
<evidence type="ECO:0000256" key="1">
    <source>
        <dbReference type="ARBA" id="ARBA00001936"/>
    </source>
</evidence>
<keyword evidence="9" id="KW-0677">Repeat</keyword>
<dbReference type="SMART" id="SM00261">
    <property type="entry name" value="FU"/>
    <property type="match status" value="1"/>
</dbReference>
<comment type="subcellular location">
    <subcellularLocation>
        <location evidence="2">Membrane</location>
        <topology evidence="2">Single-pass type I membrane protein</topology>
    </subcellularLocation>
</comment>
<proteinExistence type="inferred from homology"/>
<evidence type="ECO:0000256" key="15">
    <source>
        <dbReference type="ARBA" id="ARBA00023137"/>
    </source>
</evidence>
<dbReference type="STRING" id="70415.A0A5S6QCV7"/>
<evidence type="ECO:0000256" key="9">
    <source>
        <dbReference type="ARBA" id="ARBA00022737"/>
    </source>
</evidence>
<dbReference type="InterPro" id="IPR002011">
    <property type="entry name" value="Tyr_kinase_rcpt_2_CS"/>
</dbReference>
<keyword evidence="12 20" id="KW-0067">ATP-binding</keyword>
<dbReference type="WBParaSite" id="TMUE_1000005019.1">
    <property type="protein sequence ID" value="TMUE_1000005019.1"/>
    <property type="gene ID" value="WBGene00289567"/>
</dbReference>
<evidence type="ECO:0000256" key="2">
    <source>
        <dbReference type="ARBA" id="ARBA00004479"/>
    </source>
</evidence>
<organism evidence="27 28">
    <name type="scientific">Trichuris muris</name>
    <name type="common">Mouse whipworm</name>
    <dbReference type="NCBI Taxonomy" id="70415"/>
    <lineage>
        <taxon>Eukaryota</taxon>
        <taxon>Metazoa</taxon>
        <taxon>Ecdysozoa</taxon>
        <taxon>Nematoda</taxon>
        <taxon>Enoplea</taxon>
        <taxon>Dorylaimia</taxon>
        <taxon>Trichinellida</taxon>
        <taxon>Trichuridae</taxon>
        <taxon>Trichuris</taxon>
    </lineage>
</organism>
<comment type="cofactor">
    <cofactor evidence="1">
        <name>Mn(2+)</name>
        <dbReference type="ChEBI" id="CHEBI:29035"/>
    </cofactor>
</comment>
<dbReference type="InterPro" id="IPR009030">
    <property type="entry name" value="Growth_fac_rcpt_cys_sf"/>
</dbReference>
<comment type="catalytic activity">
    <reaction evidence="19 21">
        <text>L-tyrosyl-[protein] + ATP = O-phospho-L-tyrosyl-[protein] + ADP + H(+)</text>
        <dbReference type="Rhea" id="RHEA:10596"/>
        <dbReference type="Rhea" id="RHEA-COMP:10136"/>
        <dbReference type="Rhea" id="RHEA-COMP:20101"/>
        <dbReference type="ChEBI" id="CHEBI:15378"/>
        <dbReference type="ChEBI" id="CHEBI:30616"/>
        <dbReference type="ChEBI" id="CHEBI:46858"/>
        <dbReference type="ChEBI" id="CHEBI:61978"/>
        <dbReference type="ChEBI" id="CHEBI:456216"/>
        <dbReference type="EC" id="2.7.10.1"/>
    </reaction>
</comment>
<keyword evidence="6 21" id="KW-0812">Transmembrane</keyword>
<dbReference type="SUPFAM" id="SSF56112">
    <property type="entry name" value="Protein kinase-like (PK-like)"/>
    <property type="match status" value="1"/>
</dbReference>
<dbReference type="InterPro" id="IPR003961">
    <property type="entry name" value="FN3_dom"/>
</dbReference>
<dbReference type="FunFam" id="1.10.510.10:FF:000554">
    <property type="entry name" value="Predicted protein"/>
    <property type="match status" value="1"/>
</dbReference>
<evidence type="ECO:0000256" key="13">
    <source>
        <dbReference type="ARBA" id="ARBA00022989"/>
    </source>
</evidence>
<keyword evidence="5" id="KW-0165">Cleavage on pair of basic residues</keyword>
<dbReference type="Pfam" id="PF07714">
    <property type="entry name" value="PK_Tyr_Ser-Thr"/>
    <property type="match status" value="1"/>
</dbReference>
<keyword evidence="15" id="KW-0829">Tyrosine-protein kinase</keyword>
<dbReference type="PROSITE" id="PS00239">
    <property type="entry name" value="RECEPTOR_TYR_KIN_II"/>
    <property type="match status" value="1"/>
</dbReference>
<dbReference type="GO" id="GO:0042593">
    <property type="term" value="P:glucose homeostasis"/>
    <property type="evidence" value="ECO:0007669"/>
    <property type="project" value="TreeGrafter"/>
</dbReference>
<dbReference type="CDD" id="cd00063">
    <property type="entry name" value="FN3"/>
    <property type="match status" value="3"/>
</dbReference>
<evidence type="ECO:0000256" key="5">
    <source>
        <dbReference type="ARBA" id="ARBA00022685"/>
    </source>
</evidence>
<feature type="transmembrane region" description="Helical" evidence="23">
    <location>
        <begin position="990"/>
        <end position="1014"/>
    </location>
</feature>
<keyword evidence="8 24" id="KW-0732">Signal</keyword>
<dbReference type="PROSITE" id="PS00109">
    <property type="entry name" value="PROTEIN_KINASE_TYR"/>
    <property type="match status" value="1"/>
</dbReference>
<keyword evidence="16 21" id="KW-0675">Receptor</keyword>
<feature type="domain" description="Fibronectin type-III" evidence="26">
    <location>
        <begin position="622"/>
        <end position="722"/>
    </location>
</feature>
<dbReference type="InterPro" id="IPR017441">
    <property type="entry name" value="Protein_kinase_ATP_BS"/>
</dbReference>
<dbReference type="InterPro" id="IPR008266">
    <property type="entry name" value="Tyr_kinase_AS"/>
</dbReference>
<dbReference type="SUPFAM" id="SSF52058">
    <property type="entry name" value="L domain-like"/>
    <property type="match status" value="2"/>
</dbReference>
<evidence type="ECO:0000256" key="8">
    <source>
        <dbReference type="ARBA" id="ARBA00022729"/>
    </source>
</evidence>
<dbReference type="GO" id="GO:0005899">
    <property type="term" value="C:insulin receptor complex"/>
    <property type="evidence" value="ECO:0007669"/>
    <property type="project" value="TreeGrafter"/>
</dbReference>
<dbReference type="InterPro" id="IPR050122">
    <property type="entry name" value="RTK"/>
</dbReference>
<dbReference type="Gene3D" id="2.10.220.10">
    <property type="entry name" value="Hormone Receptor, Insulin-like Growth Factor Receptor 1, Chain A, domain 2"/>
    <property type="match status" value="1"/>
</dbReference>
<dbReference type="InterPro" id="IPR020635">
    <property type="entry name" value="Tyr_kinase_cat_dom"/>
</dbReference>
<dbReference type="GO" id="GO:0051897">
    <property type="term" value="P:positive regulation of phosphatidylinositol 3-kinase/protein kinase B signal transduction"/>
    <property type="evidence" value="ECO:0007669"/>
    <property type="project" value="TreeGrafter"/>
</dbReference>
<dbReference type="GO" id="GO:0043410">
    <property type="term" value="P:positive regulation of MAPK cascade"/>
    <property type="evidence" value="ECO:0007669"/>
    <property type="project" value="TreeGrafter"/>
</dbReference>
<feature type="domain" description="Fibronectin type-III" evidence="26">
    <location>
        <begin position="884"/>
        <end position="983"/>
    </location>
</feature>
<evidence type="ECO:0000256" key="12">
    <source>
        <dbReference type="ARBA" id="ARBA00022840"/>
    </source>
</evidence>
<dbReference type="Gene3D" id="3.80.20.20">
    <property type="entry name" value="Receptor L-domain"/>
    <property type="match status" value="2"/>
</dbReference>
<comment type="similarity">
    <text evidence="21">Belongs to the protein kinase superfamily. Tyr protein kinase family. Insulin receptor subfamily.</text>
</comment>
<reference evidence="27" key="2">
    <citation type="submission" date="2014-03" db="EMBL/GenBank/DDBJ databases">
        <title>The whipworm genome and dual-species transcriptomics of an intimate host-pathogen interaction.</title>
        <authorList>
            <person name="Foth B.J."/>
            <person name="Tsai I.J."/>
            <person name="Reid A.J."/>
            <person name="Bancroft A.J."/>
            <person name="Nichol S."/>
            <person name="Tracey A."/>
            <person name="Holroyd N."/>
            <person name="Cotton J.A."/>
            <person name="Stanley E.J."/>
            <person name="Zarowiecki M."/>
            <person name="Liu J.Z."/>
            <person name="Huckvale T."/>
            <person name="Cooper P.J."/>
            <person name="Grencis R.K."/>
            <person name="Berriman M."/>
        </authorList>
    </citation>
    <scope>NUCLEOTIDE SEQUENCE [LARGE SCALE GENOMIC DNA]</scope>
    <source>
        <strain evidence="27">Edinburgh</strain>
    </source>
</reference>
<keyword evidence="13 23" id="KW-1133">Transmembrane helix</keyword>
<keyword evidence="10 20" id="KW-0547">Nucleotide-binding</keyword>
<dbReference type="EC" id="2.7.10.1" evidence="21"/>
<evidence type="ECO:0000256" key="7">
    <source>
        <dbReference type="ARBA" id="ARBA00022723"/>
    </source>
</evidence>
<dbReference type="InterPro" id="IPR006211">
    <property type="entry name" value="Furin-like_Cys-rich_dom"/>
</dbReference>
<dbReference type="PRINTS" id="PR00109">
    <property type="entry name" value="TYRKINASE"/>
</dbReference>
<dbReference type="InterPro" id="IPR000719">
    <property type="entry name" value="Prot_kinase_dom"/>
</dbReference>
<dbReference type="PANTHER" id="PTHR24416">
    <property type="entry name" value="TYROSINE-PROTEIN KINASE RECEPTOR"/>
    <property type="match status" value="1"/>
</dbReference>
<keyword evidence="14 23" id="KW-0472">Membrane</keyword>
<keyword evidence="3 21" id="KW-0597">Phosphoprotein</keyword>
<dbReference type="WBParaSite" id="TMUE_1000005019.2">
    <property type="protein sequence ID" value="TMUE_1000005019.2"/>
    <property type="gene ID" value="WBGene00289567"/>
</dbReference>
<dbReference type="Pfam" id="PF01030">
    <property type="entry name" value="Recep_L_domain"/>
    <property type="match status" value="2"/>
</dbReference>
<dbReference type="SUPFAM" id="SSF57184">
    <property type="entry name" value="Growth factor receptor domain"/>
    <property type="match status" value="1"/>
</dbReference>
<keyword evidence="18" id="KW-0464">Manganese</keyword>
<dbReference type="InterPro" id="IPR000494">
    <property type="entry name" value="Rcpt_L-dom"/>
</dbReference>
<dbReference type="SMART" id="SM00219">
    <property type="entry name" value="TyrKc"/>
    <property type="match status" value="1"/>
</dbReference>
<evidence type="ECO:0000259" key="26">
    <source>
        <dbReference type="PROSITE" id="PS50853"/>
    </source>
</evidence>
<dbReference type="InterPro" id="IPR036941">
    <property type="entry name" value="Rcpt_L-dom_sf"/>
</dbReference>
<reference evidence="27" key="1">
    <citation type="submission" date="2013-11" db="EMBL/GenBank/DDBJ databases">
        <authorList>
            <person name="Aslett M."/>
        </authorList>
    </citation>
    <scope>NUCLEOTIDE SEQUENCE [LARGE SCALE GENOMIC DNA]</scope>
    <source>
        <strain evidence="27">Edinburgh</strain>
    </source>
</reference>
<evidence type="ECO:0000256" key="11">
    <source>
        <dbReference type="ARBA" id="ARBA00022777"/>
    </source>
</evidence>
<name>A0A5S6QCV7_TRIMR</name>
<dbReference type="GO" id="GO:0046872">
    <property type="term" value="F:metal ion binding"/>
    <property type="evidence" value="ECO:0007669"/>
    <property type="project" value="UniProtKB-KW"/>
</dbReference>
<evidence type="ECO:0000256" key="17">
    <source>
        <dbReference type="ARBA" id="ARBA00023180"/>
    </source>
</evidence>
<dbReference type="PROSITE" id="PS00107">
    <property type="entry name" value="PROTEIN_KINASE_ATP"/>
    <property type="match status" value="1"/>
</dbReference>
<dbReference type="PANTHER" id="PTHR24416:SF525">
    <property type="entry name" value="INSULIN-LIKE RECEPTOR"/>
    <property type="match status" value="1"/>
</dbReference>
<keyword evidence="27" id="KW-1185">Reference proteome</keyword>
<evidence type="ECO:0000313" key="28">
    <source>
        <dbReference type="WBParaSite" id="TMUE_1000005019.1"/>
    </source>
</evidence>
<feature type="binding site" evidence="20">
    <location>
        <position position="1091"/>
    </location>
    <ligand>
        <name>ATP</name>
        <dbReference type="ChEBI" id="CHEBI:30616"/>
    </ligand>
</feature>
<dbReference type="WBParaSite" id="TMUE_1000005019.3">
    <property type="protein sequence ID" value="TMUE_1000005019.3"/>
    <property type="gene ID" value="WBGene00289567"/>
</dbReference>
<evidence type="ECO:0000256" key="23">
    <source>
        <dbReference type="SAM" id="Phobius"/>
    </source>
</evidence>
<dbReference type="Gene3D" id="1.10.510.10">
    <property type="entry name" value="Transferase(Phosphotransferase) domain 1"/>
    <property type="match status" value="1"/>
</dbReference>
<dbReference type="GO" id="GO:0005009">
    <property type="term" value="F:insulin receptor activity"/>
    <property type="evidence" value="ECO:0007669"/>
    <property type="project" value="TreeGrafter"/>
</dbReference>
<dbReference type="InterPro" id="IPR013783">
    <property type="entry name" value="Ig-like_fold"/>
</dbReference>
<dbReference type="SUPFAM" id="SSF49265">
    <property type="entry name" value="Fibronectin type III"/>
    <property type="match status" value="2"/>
</dbReference>
<feature type="region of interest" description="Disordered" evidence="22">
    <location>
        <begin position="1425"/>
        <end position="1448"/>
    </location>
</feature>
<evidence type="ECO:0000256" key="21">
    <source>
        <dbReference type="RuleBase" id="RU000312"/>
    </source>
</evidence>
<dbReference type="Proteomes" id="UP000046395">
    <property type="component" value="Unassembled WGS sequence"/>
</dbReference>
<evidence type="ECO:0000256" key="6">
    <source>
        <dbReference type="ARBA" id="ARBA00022692"/>
    </source>
</evidence>
<dbReference type="PROSITE" id="PS50853">
    <property type="entry name" value="FN3"/>
    <property type="match status" value="2"/>
</dbReference>
<keyword evidence="7" id="KW-0479">Metal-binding</keyword>
<keyword evidence="17" id="KW-0325">Glycoprotein</keyword>
<feature type="domain" description="Protein kinase" evidence="25">
    <location>
        <begin position="1055"/>
        <end position="1328"/>
    </location>
</feature>
<dbReference type="Gene3D" id="2.60.40.10">
    <property type="entry name" value="Immunoglobulins"/>
    <property type="match status" value="4"/>
</dbReference>
<evidence type="ECO:0000256" key="22">
    <source>
        <dbReference type="SAM" id="MobiDB-lite"/>
    </source>
</evidence>
<evidence type="ECO:0000259" key="25">
    <source>
        <dbReference type="PROSITE" id="PS50011"/>
    </source>
</evidence>
<dbReference type="CDD" id="cd05032">
    <property type="entry name" value="PTKc_InsR_like"/>
    <property type="match status" value="1"/>
</dbReference>
<evidence type="ECO:0000256" key="24">
    <source>
        <dbReference type="SAM" id="SignalP"/>
    </source>
</evidence>
<dbReference type="GO" id="GO:0030424">
    <property type="term" value="C:axon"/>
    <property type="evidence" value="ECO:0007669"/>
    <property type="project" value="TreeGrafter"/>
</dbReference>
<dbReference type="Gene3D" id="3.30.200.20">
    <property type="entry name" value="Phosphorylase Kinase, domain 1"/>
    <property type="match status" value="1"/>
</dbReference>
<evidence type="ECO:0000256" key="10">
    <source>
        <dbReference type="ARBA" id="ARBA00022741"/>
    </source>
</evidence>
<evidence type="ECO:0000256" key="4">
    <source>
        <dbReference type="ARBA" id="ARBA00022679"/>
    </source>
</evidence>
<evidence type="ECO:0000256" key="20">
    <source>
        <dbReference type="PROSITE-ProRule" id="PRU10141"/>
    </source>
</evidence>
<dbReference type="InterPro" id="IPR036116">
    <property type="entry name" value="FN3_sf"/>
</dbReference>
<dbReference type="WBParaSite" id="TMUE_1000005019.4">
    <property type="protein sequence ID" value="TMUE_1000005019.4"/>
    <property type="gene ID" value="WBGene00289567"/>
</dbReference>
<feature type="signal peptide" evidence="24">
    <location>
        <begin position="1"/>
        <end position="24"/>
    </location>
</feature>
<accession>A0A5S6QCV7</accession>
<evidence type="ECO:0000313" key="27">
    <source>
        <dbReference type="Proteomes" id="UP000046395"/>
    </source>
</evidence>
<dbReference type="SMART" id="SM00060">
    <property type="entry name" value="FN3"/>
    <property type="match status" value="3"/>
</dbReference>
<evidence type="ECO:0000256" key="19">
    <source>
        <dbReference type="ARBA" id="ARBA00051243"/>
    </source>
</evidence>
<dbReference type="InterPro" id="IPR006212">
    <property type="entry name" value="Furin_repeat"/>
</dbReference>
<dbReference type="InterPro" id="IPR011009">
    <property type="entry name" value="Kinase-like_dom_sf"/>
</dbReference>
<protein>
    <recommendedName>
        <fullName evidence="21">Tyrosine-protein kinase receptor</fullName>
        <ecNumber evidence="21">2.7.10.1</ecNumber>
    </recommendedName>
</protein>
<reference evidence="28" key="3">
    <citation type="submission" date="2019-12" db="UniProtKB">
        <authorList>
            <consortium name="WormBaseParasite"/>
        </authorList>
    </citation>
    <scope>IDENTIFICATION</scope>
</reference>
<evidence type="ECO:0000256" key="14">
    <source>
        <dbReference type="ARBA" id="ARBA00023136"/>
    </source>
</evidence>
<feature type="chain" id="PRO_5044624277" description="Tyrosine-protein kinase receptor" evidence="24">
    <location>
        <begin position="25"/>
        <end position="1448"/>
    </location>
</feature>
<dbReference type="Pfam" id="PF00757">
    <property type="entry name" value="Furin-like"/>
    <property type="match status" value="1"/>
</dbReference>
<keyword evidence="11" id="KW-0418">Kinase</keyword>
<keyword evidence="4" id="KW-0808">Transferase</keyword>